<accession>A0A0E9VSJ6</accession>
<reference evidence="1" key="1">
    <citation type="submission" date="2014-11" db="EMBL/GenBank/DDBJ databases">
        <authorList>
            <person name="Amaro Gonzalez C."/>
        </authorList>
    </citation>
    <scope>NUCLEOTIDE SEQUENCE</scope>
</reference>
<dbReference type="EMBL" id="GBXM01027536">
    <property type="protein sequence ID" value="JAH81041.1"/>
    <property type="molecule type" value="Transcribed_RNA"/>
</dbReference>
<evidence type="ECO:0000313" key="1">
    <source>
        <dbReference type="EMBL" id="JAH81041.1"/>
    </source>
</evidence>
<proteinExistence type="predicted"/>
<sequence>MIYYPVIQYRNPHL</sequence>
<name>A0A0E9VSJ6_ANGAN</name>
<reference evidence="1" key="2">
    <citation type="journal article" date="2015" name="Fish Shellfish Immunol.">
        <title>Early steps in the European eel (Anguilla anguilla)-Vibrio vulnificus interaction in the gills: Role of the RtxA13 toxin.</title>
        <authorList>
            <person name="Callol A."/>
            <person name="Pajuelo D."/>
            <person name="Ebbesson L."/>
            <person name="Teles M."/>
            <person name="MacKenzie S."/>
            <person name="Amaro C."/>
        </authorList>
    </citation>
    <scope>NUCLEOTIDE SEQUENCE</scope>
</reference>
<organism evidence="1">
    <name type="scientific">Anguilla anguilla</name>
    <name type="common">European freshwater eel</name>
    <name type="synonym">Muraena anguilla</name>
    <dbReference type="NCBI Taxonomy" id="7936"/>
    <lineage>
        <taxon>Eukaryota</taxon>
        <taxon>Metazoa</taxon>
        <taxon>Chordata</taxon>
        <taxon>Craniata</taxon>
        <taxon>Vertebrata</taxon>
        <taxon>Euteleostomi</taxon>
        <taxon>Actinopterygii</taxon>
        <taxon>Neopterygii</taxon>
        <taxon>Teleostei</taxon>
        <taxon>Anguilliformes</taxon>
        <taxon>Anguillidae</taxon>
        <taxon>Anguilla</taxon>
    </lineage>
</organism>
<protein>
    <submittedName>
        <fullName evidence="1">Uncharacterized protein</fullName>
    </submittedName>
</protein>